<sequence length="1083" mass="124715">MDFNTVRKSQKVDMLIFMDSAYDGVEKIIKRLRPTGNSSSFDLVALKKMSQSEREDLIRRLACVNDKEQSENWISKPRLMEILIALVEEPIEHLDFKTARVLIADAHFMALIEKATMKSAESLKTLRLNLINTCFWFTRAGSMTLRLKNIQELRLPSFIFRKVDFDAITANFLSLVVLECILHSSFTRGGVAKMLYRLEKLRTFIFDVADGDYFRIPNRRKEDDRCFSYSRHFALHFPSLNVIGCSDLTITGQQEQFMTRYCHVLNEEDAELLNGASGLQHLIVQRPMHPRQAEWHSESALSLCVVGLVGEKNWLSLNRLRKIKHLYTIDCCPAGPMKTRLQEIMYNDEKMQKHLIREDPEPDNGLFMTINALPAMLDGIRELHFYDLPDNCSRLVDVMTAPGLEIIHITFQNLDKSSLSEALEDLKLRDDVGPNLKSLLVTIQGEFEEKGKKMLVDFIEVVGQKAGADCLAGIILNDYKMSDIDTDNEREHSSLENMCFNIIVKNIGTYKYLLKLKIPPPWRKRLYEEAMRRKMKIGTGQVWTAFPYLEPHKLVVFFSTREVAWLLKLEVKSGQSTKLDFVVSLEEILRYLDLFAPNLQQLCIDDTREIEKLHEIEADRILVEEDATSMKTTLETFDTAFKHQEYKERAFPPKLGIIFKKTDAVEDYRRAQVKYRFSLDSDFLDSIPQITHLGNDCGIFSSQTGCDILELQHILRKVGEHLKDLRICSFQQEPKFTFRHIFEHCKSLESLHLHESYVADDDEPIESFGKLKKLLWNNEHFGFPITLSTILCAPLLQKIEIKSFFCIFDLGDKERLFNRIRSREICTNVRVLTIEDWIIFFPRSKRFTNFFKRHFSTGVSELHILKVLLVFQIKMRHFWAIALISIALSSKINAKSVQQVEVDPFDEKCASLASTNSNWNYQIPVNLTLMPNLNIKNLDTNIEKEHAEWIVKEWEVTKSNASWGTLRPGITLVKGFSLAYAKDSTPFLVMIKEGGIVQSGYPKDSTNSDICSMAMKAADKTIVTLDSYDEMFKPIDEDVAKQVGEHAGDILPVAMSWLMWFLTAVGVIVVISIIGCILWCCFC</sequence>
<evidence type="ECO:0000313" key="2">
    <source>
        <dbReference type="EMBL" id="CAB3370407.1"/>
    </source>
</evidence>
<evidence type="ECO:0000256" key="1">
    <source>
        <dbReference type="SAM" id="Phobius"/>
    </source>
</evidence>
<keyword evidence="1" id="KW-1133">Transmembrane helix</keyword>
<keyword evidence="1" id="KW-0472">Membrane</keyword>
<evidence type="ECO:0000313" key="3">
    <source>
        <dbReference type="Proteomes" id="UP000494165"/>
    </source>
</evidence>
<dbReference type="AlphaFoldDB" id="A0A8S1CF67"/>
<reference evidence="2 3" key="1">
    <citation type="submission" date="2020-04" db="EMBL/GenBank/DDBJ databases">
        <authorList>
            <person name="Alioto T."/>
            <person name="Alioto T."/>
            <person name="Gomez Garrido J."/>
        </authorList>
    </citation>
    <scope>NUCLEOTIDE SEQUENCE [LARGE SCALE GENOMIC DNA]</scope>
</reference>
<feature type="transmembrane region" description="Helical" evidence="1">
    <location>
        <begin position="1057"/>
        <end position="1082"/>
    </location>
</feature>
<dbReference type="EMBL" id="CADEPI010000052">
    <property type="protein sequence ID" value="CAB3370407.1"/>
    <property type="molecule type" value="Genomic_DNA"/>
</dbReference>
<organism evidence="2 3">
    <name type="scientific">Cloeon dipterum</name>
    <dbReference type="NCBI Taxonomy" id="197152"/>
    <lineage>
        <taxon>Eukaryota</taxon>
        <taxon>Metazoa</taxon>
        <taxon>Ecdysozoa</taxon>
        <taxon>Arthropoda</taxon>
        <taxon>Hexapoda</taxon>
        <taxon>Insecta</taxon>
        <taxon>Pterygota</taxon>
        <taxon>Palaeoptera</taxon>
        <taxon>Ephemeroptera</taxon>
        <taxon>Pisciforma</taxon>
        <taxon>Baetidae</taxon>
        <taxon>Cloeon</taxon>
    </lineage>
</organism>
<proteinExistence type="predicted"/>
<dbReference type="Proteomes" id="UP000494165">
    <property type="component" value="Unassembled WGS sequence"/>
</dbReference>
<keyword evidence="3" id="KW-1185">Reference proteome</keyword>
<name>A0A8S1CF67_9INSE</name>
<gene>
    <name evidence="2" type="ORF">CLODIP_2_CD10695</name>
</gene>
<comment type="caution">
    <text evidence="2">The sequence shown here is derived from an EMBL/GenBank/DDBJ whole genome shotgun (WGS) entry which is preliminary data.</text>
</comment>
<accession>A0A8S1CF67</accession>
<protein>
    <submittedName>
        <fullName evidence="2">Uncharacterized protein</fullName>
    </submittedName>
</protein>
<keyword evidence="1" id="KW-0812">Transmembrane</keyword>